<comment type="caution">
    <text evidence="3">The sequence shown here is derived from an EMBL/GenBank/DDBJ whole genome shotgun (WGS) entry which is preliminary data.</text>
</comment>
<proteinExistence type="predicted"/>
<evidence type="ECO:0000313" key="3">
    <source>
        <dbReference type="EMBL" id="CAF1196076.1"/>
    </source>
</evidence>
<dbReference type="EMBL" id="CAJNOG010000357">
    <property type="protein sequence ID" value="CAF1196076.1"/>
    <property type="molecule type" value="Genomic_DNA"/>
</dbReference>
<evidence type="ECO:0000259" key="2">
    <source>
        <dbReference type="Pfam" id="PF00481"/>
    </source>
</evidence>
<dbReference type="Proteomes" id="UP000663845">
    <property type="component" value="Unassembled WGS sequence"/>
</dbReference>
<dbReference type="Pfam" id="PF00481">
    <property type="entry name" value="PP2C"/>
    <property type="match status" value="1"/>
</dbReference>
<dbReference type="SUPFAM" id="SSF81606">
    <property type="entry name" value="PP2C-like"/>
    <property type="match status" value="1"/>
</dbReference>
<evidence type="ECO:0000256" key="1">
    <source>
        <dbReference type="SAM" id="MobiDB-lite"/>
    </source>
</evidence>
<dbReference type="AlphaFoldDB" id="A0A814W493"/>
<gene>
    <name evidence="3" type="ORF">JYZ213_LOCUS26629</name>
</gene>
<organism evidence="3 4">
    <name type="scientific">Adineta steineri</name>
    <dbReference type="NCBI Taxonomy" id="433720"/>
    <lineage>
        <taxon>Eukaryota</taxon>
        <taxon>Metazoa</taxon>
        <taxon>Spiralia</taxon>
        <taxon>Gnathifera</taxon>
        <taxon>Rotifera</taxon>
        <taxon>Eurotatoria</taxon>
        <taxon>Bdelloidea</taxon>
        <taxon>Adinetida</taxon>
        <taxon>Adinetidae</taxon>
        <taxon>Adineta</taxon>
    </lineage>
</organism>
<feature type="compositionally biased region" description="Low complexity" evidence="1">
    <location>
        <begin position="41"/>
        <end position="53"/>
    </location>
</feature>
<accession>A0A814W493</accession>
<name>A0A814W493_9BILA</name>
<dbReference type="InterPro" id="IPR001932">
    <property type="entry name" value="PPM-type_phosphatase-like_dom"/>
</dbReference>
<feature type="region of interest" description="Disordered" evidence="1">
    <location>
        <begin position="35"/>
        <end position="56"/>
    </location>
</feature>
<sequence length="564" mass="63913">MAASSAAAATPTNIRTTSSNLSNFIPCQHTFVATRTKQDPSSSNNENTVENSSQRATVPRVCRLRTNDNAMAIYALVDPIGTSMLASDVCVNMLVEQLSKVSFDDDTYKERINDIMQNVSYEIENRLLQMTFDHAEEKITSAPSSVSAAEKLLPSLDEAESGAFLFATVEQLSKVSFDDDTYKERINDIMQNVSYEIENRLLQMTFDHAEEKITSAPSSVSAAEKLLPSLDEAESGAFLFATTVTQSYIYFAYVGTIRAFLISNNNGDLIIDNKNRPQYFHTSSLHTIDNEDECRRLKNLDVDVNQVKHEGFDKNHSKFTRCIGKLSEKLLSSAASANDVNEARCNPLICEPKVSKCKLLPTDYALVMMTDKFYKMYLKTGIPENEIPSDFIRLFRESIKSPDPAEYILRTVEQSFQSENNSANDDSDMQDMGLIIHFFHQPKNATQSSTSLSVKPNHIRRVFNGEVTVDEVRKFINKNNEIQEKREKNRNSSTNYGHQREVQSHSNSIEPFVRFDVYEKLLKDNEELHQANDLITELLYTQSTSMIDEKLTEFLREHPSLKCD</sequence>
<protein>
    <recommendedName>
        <fullName evidence="2">PPM-type phosphatase domain-containing protein</fullName>
    </recommendedName>
</protein>
<reference evidence="3" key="1">
    <citation type="submission" date="2021-02" db="EMBL/GenBank/DDBJ databases">
        <authorList>
            <person name="Nowell W R."/>
        </authorList>
    </citation>
    <scope>NUCLEOTIDE SEQUENCE</scope>
</reference>
<feature type="domain" description="PPM-type phosphatase" evidence="2">
    <location>
        <begin position="224"/>
        <end position="377"/>
    </location>
</feature>
<dbReference type="InterPro" id="IPR036457">
    <property type="entry name" value="PPM-type-like_dom_sf"/>
</dbReference>
<dbReference type="Gene3D" id="3.60.40.10">
    <property type="entry name" value="PPM-type phosphatase domain"/>
    <property type="match status" value="1"/>
</dbReference>
<feature type="region of interest" description="Disordered" evidence="1">
    <location>
        <begin position="482"/>
        <end position="505"/>
    </location>
</feature>
<evidence type="ECO:0000313" key="4">
    <source>
        <dbReference type="Proteomes" id="UP000663845"/>
    </source>
</evidence>